<dbReference type="InterPro" id="IPR011990">
    <property type="entry name" value="TPR-like_helical_dom_sf"/>
</dbReference>
<dbReference type="PROSITE" id="PS50005">
    <property type="entry name" value="TPR"/>
    <property type="match status" value="7"/>
</dbReference>
<feature type="repeat" description="TPR" evidence="3">
    <location>
        <begin position="184"/>
        <end position="217"/>
    </location>
</feature>
<name>A0ABW5C821_9PROT</name>
<evidence type="ECO:0000256" key="2">
    <source>
        <dbReference type="ARBA" id="ARBA00022803"/>
    </source>
</evidence>
<dbReference type="Gene3D" id="1.25.40.10">
    <property type="entry name" value="Tetratricopeptide repeat domain"/>
    <property type="match status" value="4"/>
</dbReference>
<evidence type="ECO:0000313" key="5">
    <source>
        <dbReference type="Proteomes" id="UP001597296"/>
    </source>
</evidence>
<keyword evidence="5" id="KW-1185">Reference proteome</keyword>
<evidence type="ECO:0000256" key="1">
    <source>
        <dbReference type="ARBA" id="ARBA00022737"/>
    </source>
</evidence>
<feature type="repeat" description="TPR" evidence="3">
    <location>
        <begin position="150"/>
        <end position="183"/>
    </location>
</feature>
<dbReference type="PROSITE" id="PS50293">
    <property type="entry name" value="TPR_REGION"/>
    <property type="match status" value="2"/>
</dbReference>
<feature type="repeat" description="TPR" evidence="3">
    <location>
        <begin position="116"/>
        <end position="149"/>
    </location>
</feature>
<dbReference type="SUPFAM" id="SSF48452">
    <property type="entry name" value="TPR-like"/>
    <property type="match status" value="1"/>
</dbReference>
<dbReference type="InterPro" id="IPR019734">
    <property type="entry name" value="TPR_rpt"/>
</dbReference>
<proteinExistence type="predicted"/>
<dbReference type="Pfam" id="PF14559">
    <property type="entry name" value="TPR_19"/>
    <property type="match status" value="1"/>
</dbReference>
<evidence type="ECO:0000313" key="4">
    <source>
        <dbReference type="EMBL" id="MFD2232467.1"/>
    </source>
</evidence>
<protein>
    <submittedName>
        <fullName evidence="4">Tetratricopeptide repeat protein</fullName>
    </submittedName>
</protein>
<sequence length="602" mass="66444">MTHHATAEPASPQIHQRLVEALTLHKAGRLDEAVWIYRAVLTAAPTNFDALHLLGAALAQAGRRGEAESYLRAAVALSPDHAAARNNFGNLLKDMGKFEDSLAQYDRAVALAPGEASAHSNRGNVLREMGRREEALDSYARAIAAQPDYADAHYNRGVVLTELERPGEALACYDRAIALNPLKTEAYYNRGNVLRQLGRLEDALASYDRALALNPRGEKILSNRGNILAELDRLDEALDCFNQAIAIKPDYPAPYSNRANILKEFRRFDEALASFDHAIALDPDFVDAHWNRGLCLLQTGALARGWADYEWRRRKATWQSSARAFDQPCWLGQSDPAGRTLLVHVEQGFGDTLQFCRYLPLLAARGARVVLEAEPQLCGLLGGLPGLDRVVAKGDPLPPFDYYCPMMSLPLAFGTDLASIPAAPRYLTADPARVARWRQRLGEARRPRIGVAWSGSRLHRNDRHRSIPLDAFARLFAADADFIVLQKEFRPGDAERLASLPGVRAPGAELVDFSDTAALCELCDLVIAVDTSVVHLAGALGRPVWLLLPGINPDWRWLLDRPDSPWYPSLRLYRQALYQGWPAVLDRVAADLDRALAGGGRA</sequence>
<dbReference type="PANTHER" id="PTHR44858">
    <property type="entry name" value="TETRATRICOPEPTIDE REPEAT PROTEIN 6"/>
    <property type="match status" value="1"/>
</dbReference>
<feature type="repeat" description="TPR" evidence="3">
    <location>
        <begin position="218"/>
        <end position="251"/>
    </location>
</feature>
<dbReference type="Pfam" id="PF13432">
    <property type="entry name" value="TPR_16"/>
    <property type="match status" value="1"/>
</dbReference>
<keyword evidence="1" id="KW-0677">Repeat</keyword>
<feature type="repeat" description="TPR" evidence="3">
    <location>
        <begin position="48"/>
        <end position="81"/>
    </location>
</feature>
<organism evidence="4 5">
    <name type="scientific">Phaeospirillum tilakii</name>
    <dbReference type="NCBI Taxonomy" id="741673"/>
    <lineage>
        <taxon>Bacteria</taxon>
        <taxon>Pseudomonadati</taxon>
        <taxon>Pseudomonadota</taxon>
        <taxon>Alphaproteobacteria</taxon>
        <taxon>Rhodospirillales</taxon>
        <taxon>Rhodospirillaceae</taxon>
        <taxon>Phaeospirillum</taxon>
    </lineage>
</organism>
<accession>A0ABW5C821</accession>
<dbReference type="RefSeq" id="WP_377313797.1">
    <property type="nucleotide sequence ID" value="NZ_JBHUIY010000002.1"/>
</dbReference>
<dbReference type="EMBL" id="JBHUIY010000002">
    <property type="protein sequence ID" value="MFD2232467.1"/>
    <property type="molecule type" value="Genomic_DNA"/>
</dbReference>
<gene>
    <name evidence="4" type="ORF">ACFSNB_01470</name>
</gene>
<dbReference type="Proteomes" id="UP001597296">
    <property type="component" value="Unassembled WGS sequence"/>
</dbReference>
<reference evidence="5" key="1">
    <citation type="journal article" date="2019" name="Int. J. Syst. Evol. Microbiol.">
        <title>The Global Catalogue of Microorganisms (GCM) 10K type strain sequencing project: providing services to taxonomists for standard genome sequencing and annotation.</title>
        <authorList>
            <consortium name="The Broad Institute Genomics Platform"/>
            <consortium name="The Broad Institute Genome Sequencing Center for Infectious Disease"/>
            <person name="Wu L."/>
            <person name="Ma J."/>
        </authorList>
    </citation>
    <scope>NUCLEOTIDE SEQUENCE [LARGE SCALE GENOMIC DNA]</scope>
    <source>
        <strain evidence="5">KCTC 15012</strain>
    </source>
</reference>
<dbReference type="SUPFAM" id="SSF53756">
    <property type="entry name" value="UDP-Glycosyltransferase/glycogen phosphorylase"/>
    <property type="match status" value="1"/>
</dbReference>
<feature type="repeat" description="TPR" evidence="3">
    <location>
        <begin position="252"/>
        <end position="285"/>
    </location>
</feature>
<dbReference type="InterPro" id="IPR050498">
    <property type="entry name" value="Ycf3"/>
</dbReference>
<comment type="caution">
    <text evidence="4">The sequence shown here is derived from an EMBL/GenBank/DDBJ whole genome shotgun (WGS) entry which is preliminary data.</text>
</comment>
<evidence type="ECO:0000256" key="3">
    <source>
        <dbReference type="PROSITE-ProRule" id="PRU00339"/>
    </source>
</evidence>
<dbReference type="SMART" id="SM00028">
    <property type="entry name" value="TPR"/>
    <property type="match status" value="8"/>
</dbReference>
<feature type="repeat" description="TPR" evidence="3">
    <location>
        <begin position="82"/>
        <end position="115"/>
    </location>
</feature>
<keyword evidence="2 3" id="KW-0802">TPR repeat</keyword>
<dbReference type="PANTHER" id="PTHR44858:SF1">
    <property type="entry name" value="UDP-N-ACETYLGLUCOSAMINE--PEPTIDE N-ACETYLGLUCOSAMINYLTRANSFERASE SPINDLY-RELATED"/>
    <property type="match status" value="1"/>
</dbReference>
<dbReference type="Gene3D" id="3.40.50.2000">
    <property type="entry name" value="Glycogen Phosphorylase B"/>
    <property type="match status" value="1"/>
</dbReference>
<dbReference type="Pfam" id="PF13414">
    <property type="entry name" value="TPR_11"/>
    <property type="match status" value="3"/>
</dbReference>